<sequence>MTWQADIAIDPDGVHRAAVLMRESASDSRRGFLLDDARTAGGAHRGWQAADASTRCVAAWRDRLHREADEVEAAADALRASANAYVNTDGATAVALSDDAQWLRGA</sequence>
<evidence type="ECO:0000313" key="1">
    <source>
        <dbReference type="EMBL" id="KIQ61769.1"/>
    </source>
</evidence>
<gene>
    <name evidence="1" type="ORF">TR51_21065</name>
</gene>
<accession>A0A0D0PH77</accession>
<organism evidence="1 2">
    <name type="scientific">Kitasatospora griseola</name>
    <name type="common">Streptomyces griseolosporeus</name>
    <dbReference type="NCBI Taxonomy" id="2064"/>
    <lineage>
        <taxon>Bacteria</taxon>
        <taxon>Bacillati</taxon>
        <taxon>Actinomycetota</taxon>
        <taxon>Actinomycetes</taxon>
        <taxon>Kitasatosporales</taxon>
        <taxon>Streptomycetaceae</taxon>
        <taxon>Kitasatospora</taxon>
    </lineage>
</organism>
<name>A0A0D0PH77_KITGR</name>
<dbReference type="OrthoDB" id="3872563at2"/>
<protein>
    <recommendedName>
        <fullName evidence="3">ESX-1 secretion-associated protein</fullName>
    </recommendedName>
</protein>
<proteinExistence type="predicted"/>
<reference evidence="1 2" key="1">
    <citation type="submission" date="2015-02" db="EMBL/GenBank/DDBJ databases">
        <title>Draft genome sequence of Kitasatospora griseola MF730-N6, a bafilomycin, terpentecin and satosporin producer.</title>
        <authorList>
            <person name="Arens J.C."/>
            <person name="Haltli B."/>
            <person name="Kerr R.G."/>
        </authorList>
    </citation>
    <scope>NUCLEOTIDE SEQUENCE [LARGE SCALE GENOMIC DNA]</scope>
    <source>
        <strain evidence="1 2">MF730-N6</strain>
    </source>
</reference>
<dbReference type="AlphaFoldDB" id="A0A0D0PH77"/>
<evidence type="ECO:0000313" key="2">
    <source>
        <dbReference type="Proteomes" id="UP000032066"/>
    </source>
</evidence>
<dbReference type="RefSeq" id="WP_043913470.1">
    <property type="nucleotide sequence ID" value="NZ_BMRI01000004.1"/>
</dbReference>
<dbReference type="PATRIC" id="fig|2064.6.peg.4529"/>
<dbReference type="EMBL" id="JXZB01000004">
    <property type="protein sequence ID" value="KIQ61769.1"/>
    <property type="molecule type" value="Genomic_DNA"/>
</dbReference>
<dbReference type="Proteomes" id="UP000032066">
    <property type="component" value="Unassembled WGS sequence"/>
</dbReference>
<dbReference type="STRING" id="2064.TR51_21065"/>
<keyword evidence="2" id="KW-1185">Reference proteome</keyword>
<comment type="caution">
    <text evidence="1">The sequence shown here is derived from an EMBL/GenBank/DDBJ whole genome shotgun (WGS) entry which is preliminary data.</text>
</comment>
<evidence type="ECO:0008006" key="3">
    <source>
        <dbReference type="Google" id="ProtNLM"/>
    </source>
</evidence>